<evidence type="ECO:0000256" key="9">
    <source>
        <dbReference type="ARBA" id="ARBA00025958"/>
    </source>
</evidence>
<dbReference type="GO" id="GO:0042796">
    <property type="term" value="P:snRNA transcription by RNA polymerase III"/>
    <property type="evidence" value="ECO:0007669"/>
    <property type="project" value="TreeGrafter"/>
</dbReference>
<keyword evidence="6" id="KW-0804">Transcription</keyword>
<evidence type="ECO:0000313" key="13">
    <source>
        <dbReference type="Proteomes" id="UP001168821"/>
    </source>
</evidence>
<evidence type="ECO:0000256" key="10">
    <source>
        <dbReference type="ARBA" id="ARBA00029606"/>
    </source>
</evidence>
<evidence type="ECO:0000256" key="5">
    <source>
        <dbReference type="ARBA" id="ARBA00023125"/>
    </source>
</evidence>
<evidence type="ECO:0000256" key="1">
    <source>
        <dbReference type="ARBA" id="ARBA00004123"/>
    </source>
</evidence>
<keyword evidence="7" id="KW-0539">Nucleus</keyword>
<dbReference type="GO" id="GO:0005634">
    <property type="term" value="C:nucleus"/>
    <property type="evidence" value="ECO:0007669"/>
    <property type="project" value="UniProtKB-SubCell"/>
</dbReference>
<dbReference type="EMBL" id="JALNTZ010000008">
    <property type="protein sequence ID" value="KAJ3643313.1"/>
    <property type="molecule type" value="Genomic_DNA"/>
</dbReference>
<comment type="caution">
    <text evidence="11">The sequence shown here is derived from an EMBL/GenBank/DDBJ whole genome shotgun (WGS) entry which is preliminary data.</text>
</comment>
<evidence type="ECO:0000256" key="4">
    <source>
        <dbReference type="ARBA" id="ARBA00023015"/>
    </source>
</evidence>
<dbReference type="Proteomes" id="UP001168821">
    <property type="component" value="Unassembled WGS sequence"/>
</dbReference>
<keyword evidence="5" id="KW-0238">DNA-binding</keyword>
<dbReference type="GO" id="GO:0019185">
    <property type="term" value="C:snRNA-activating protein complex"/>
    <property type="evidence" value="ECO:0007669"/>
    <property type="project" value="TreeGrafter"/>
</dbReference>
<name>A0AA38M4T1_9CUCU</name>
<accession>A0AA38M4T1</accession>
<dbReference type="EMBL" id="JALNTZ010000001">
    <property type="protein sequence ID" value="KAJ3666292.1"/>
    <property type="molecule type" value="Genomic_DNA"/>
</dbReference>
<dbReference type="AlphaFoldDB" id="A0AA38M4T1"/>
<evidence type="ECO:0000313" key="12">
    <source>
        <dbReference type="EMBL" id="KAJ3666292.1"/>
    </source>
</evidence>
<dbReference type="InterPro" id="IPR022042">
    <property type="entry name" value="snRNA-activating_su3"/>
</dbReference>
<keyword evidence="13" id="KW-1185">Reference proteome</keyword>
<comment type="function">
    <text evidence="8">Part of the SNAPc complex required for the transcription of both RNA polymerase II and III small-nuclear RNA genes. Binds to the proximal sequence element (PSE), a non-TATA-box basal promoter element common to these 2 types of genes. Recruits TBP and BRF2 to the U6 snRNA TATA box.</text>
</comment>
<dbReference type="GO" id="GO:0001046">
    <property type="term" value="F:core promoter sequence-specific DNA binding"/>
    <property type="evidence" value="ECO:0007669"/>
    <property type="project" value="TreeGrafter"/>
</dbReference>
<comment type="subcellular location">
    <subcellularLocation>
        <location evidence="1">Nucleus</location>
    </subcellularLocation>
</comment>
<comment type="similarity">
    <text evidence="2">Belongs to the SNAPC3/SRD2 family.</text>
</comment>
<proteinExistence type="inferred from homology"/>
<dbReference type="GO" id="GO:0003681">
    <property type="term" value="F:bent DNA binding"/>
    <property type="evidence" value="ECO:0007669"/>
    <property type="project" value="TreeGrafter"/>
</dbReference>
<evidence type="ECO:0000256" key="2">
    <source>
        <dbReference type="ARBA" id="ARBA00010410"/>
    </source>
</evidence>
<organism evidence="11 13">
    <name type="scientific">Zophobas morio</name>
    <dbReference type="NCBI Taxonomy" id="2755281"/>
    <lineage>
        <taxon>Eukaryota</taxon>
        <taxon>Metazoa</taxon>
        <taxon>Ecdysozoa</taxon>
        <taxon>Arthropoda</taxon>
        <taxon>Hexapoda</taxon>
        <taxon>Insecta</taxon>
        <taxon>Pterygota</taxon>
        <taxon>Neoptera</taxon>
        <taxon>Endopterygota</taxon>
        <taxon>Coleoptera</taxon>
        <taxon>Polyphaga</taxon>
        <taxon>Cucujiformia</taxon>
        <taxon>Tenebrionidae</taxon>
        <taxon>Zophobas</taxon>
    </lineage>
</organism>
<evidence type="ECO:0000256" key="3">
    <source>
        <dbReference type="ARBA" id="ARBA00013634"/>
    </source>
</evidence>
<protein>
    <recommendedName>
        <fullName evidence="3">snRNA-activating protein complex subunit 3</fullName>
    </recommendedName>
    <alternativeName>
        <fullName evidence="10">Small nuclear RNA-activating complex polypeptide 3</fullName>
    </alternativeName>
</protein>
<gene>
    <name evidence="12" type="ORF">Zmor_001744</name>
    <name evidence="11" type="ORF">Zmor_026033</name>
</gene>
<evidence type="ECO:0000256" key="8">
    <source>
        <dbReference type="ARBA" id="ARBA00025193"/>
    </source>
</evidence>
<dbReference type="GO" id="GO:0000978">
    <property type="term" value="F:RNA polymerase II cis-regulatory region sequence-specific DNA binding"/>
    <property type="evidence" value="ECO:0007669"/>
    <property type="project" value="TreeGrafter"/>
</dbReference>
<dbReference type="GO" id="GO:0042795">
    <property type="term" value="P:snRNA transcription by RNA polymerase II"/>
    <property type="evidence" value="ECO:0007669"/>
    <property type="project" value="TreeGrafter"/>
</dbReference>
<sequence length="394" mass="44975">MEEIYPPESYGASGHLFWKTYFEKLSKGVETLPIVNVDGEINEAEYLLAIKKMLNVEIPYTDIKYLSKTCSPVHLTCDGEDTKNFPMELPEHINSTSKLPSSFIVGDTNNLMVNKCLLEVESQLHPLQLCLGNKRNYHKKLDFTIPATPPDLSPGSEFIISVLIYRPVAFRFFNAKNASEKLRFNHEILVLGQNTLTELRDAIVCSADFGLCKEVESTSSDLRPLANAKSIYPSGFIFIDDVFYNDFRDPNAIDYSFPIMEWATKEKKIKNLQAKSMEEVSISNLTPRLGYPYVYMHQGDCEHLFVFADARLLDSSDCLHSECYPHVLKLNRSANKMCFMCSVSFAKWICVGSNRLPQHKVFLCTDCCNAYNYVDGKKLGNFKLYPYYEKHVIV</sequence>
<dbReference type="PANTHER" id="PTHR13421">
    <property type="entry name" value="SNRNA-ACTIVATING PROTEIN COMPLEX SUBUNIT 3"/>
    <property type="match status" value="1"/>
</dbReference>
<reference evidence="11" key="1">
    <citation type="journal article" date="2023" name="G3 (Bethesda)">
        <title>Whole genome assemblies of Zophobas morio and Tenebrio molitor.</title>
        <authorList>
            <person name="Kaur S."/>
            <person name="Stinson S.A."/>
            <person name="diCenzo G.C."/>
        </authorList>
    </citation>
    <scope>NUCLEOTIDE SEQUENCE</scope>
    <source>
        <strain evidence="11">QUZm001</strain>
    </source>
</reference>
<evidence type="ECO:0000256" key="6">
    <source>
        <dbReference type="ARBA" id="ARBA00023163"/>
    </source>
</evidence>
<evidence type="ECO:0000313" key="11">
    <source>
        <dbReference type="EMBL" id="KAJ3643313.1"/>
    </source>
</evidence>
<evidence type="ECO:0000256" key="7">
    <source>
        <dbReference type="ARBA" id="ARBA00023242"/>
    </source>
</evidence>
<keyword evidence="4" id="KW-0805">Transcription regulation</keyword>
<dbReference type="GO" id="GO:0001006">
    <property type="term" value="F:RNA polymerase III type 3 promoter sequence-specific DNA binding"/>
    <property type="evidence" value="ECO:0007669"/>
    <property type="project" value="TreeGrafter"/>
</dbReference>
<comment type="subunit">
    <text evidence="9">Part of the SNAPc complex composed of 5 subunits: SNAPC1, SNAPC2, SNAPC3, SNAPC4 and SNAPC5. SNAPC3 interacts with SNAPC1.</text>
</comment>
<dbReference type="Pfam" id="PF12251">
    <property type="entry name" value="SNAPC3"/>
    <property type="match status" value="1"/>
</dbReference>
<dbReference type="PANTHER" id="PTHR13421:SF16">
    <property type="entry name" value="SNRNA-ACTIVATING PROTEIN COMPLEX SUBUNIT 3"/>
    <property type="match status" value="1"/>
</dbReference>